<evidence type="ECO:0000313" key="2">
    <source>
        <dbReference type="WBParaSite" id="SMRG1_34560.1"/>
    </source>
</evidence>
<dbReference type="WBParaSite" id="SMRG1_34560.4">
    <property type="protein sequence ID" value="SMRG1_34560.4"/>
    <property type="gene ID" value="SMRG1_34560"/>
</dbReference>
<sequence length="290" mass="32171">MSSRIRDHMRLFLLTVLNEDPRLLSLCTLNELTSVFVQEMNIELSENCYSKLKHFVCSFLYNLMNDEGVVTNGVDPHAQNYCLPVKNASSTPETRRRVVMLSRDEVMALAAATVTDKTNPAVSISNDGESVSKRIKQLRQTPLIGTKSTIRTFVNKPIIINEVKSPASSNLEVTPLRNIQLIQTPRMIESSNQKTESFKSNSTNNNNNSTIMSINKPNLSAFISQSSMNDCKRHISVPSSSFNSTTNTTTATNNSINNISATKTGITIKRQLSEAVISIRPATSRLLDNN</sequence>
<accession>A0AA84ZKG7</accession>
<organism evidence="1 2">
    <name type="scientific">Schistosoma margrebowiei</name>
    <dbReference type="NCBI Taxonomy" id="48269"/>
    <lineage>
        <taxon>Eukaryota</taxon>
        <taxon>Metazoa</taxon>
        <taxon>Spiralia</taxon>
        <taxon>Lophotrochozoa</taxon>
        <taxon>Platyhelminthes</taxon>
        <taxon>Trematoda</taxon>
        <taxon>Digenea</taxon>
        <taxon>Strigeidida</taxon>
        <taxon>Schistosomatoidea</taxon>
        <taxon>Schistosomatidae</taxon>
        <taxon>Schistosoma</taxon>
    </lineage>
</organism>
<dbReference type="AlphaFoldDB" id="A0AA84ZKG7"/>
<evidence type="ECO:0000313" key="1">
    <source>
        <dbReference type="Proteomes" id="UP000050790"/>
    </source>
</evidence>
<dbReference type="WBParaSite" id="SMRG1_34560.2">
    <property type="protein sequence ID" value="SMRG1_34560.2"/>
    <property type="gene ID" value="SMRG1_34560"/>
</dbReference>
<name>A0AA84ZKG7_9TREM</name>
<proteinExistence type="predicted"/>
<dbReference type="WBParaSite" id="SMRG1_34560.5">
    <property type="protein sequence ID" value="SMRG1_34560.5"/>
    <property type="gene ID" value="SMRG1_34560"/>
</dbReference>
<dbReference type="WBParaSite" id="SMRG1_34560.3">
    <property type="protein sequence ID" value="SMRG1_34560.3"/>
    <property type="gene ID" value="SMRG1_34560"/>
</dbReference>
<reference evidence="2 3" key="1">
    <citation type="submission" date="2023-11" db="UniProtKB">
        <authorList>
            <consortium name="WormBaseParasite"/>
        </authorList>
    </citation>
    <scope>IDENTIFICATION</scope>
</reference>
<dbReference type="WBParaSite" id="SMRG1_34560.1">
    <property type="protein sequence ID" value="SMRG1_34560.1"/>
    <property type="gene ID" value="SMRG1_34560"/>
</dbReference>
<protein>
    <submittedName>
        <fullName evidence="2 3">Uncharacterized protein</fullName>
    </submittedName>
</protein>
<evidence type="ECO:0000313" key="3">
    <source>
        <dbReference type="WBParaSite" id="SMRG1_34560.2"/>
    </source>
</evidence>
<dbReference type="Proteomes" id="UP000050790">
    <property type="component" value="Unassembled WGS sequence"/>
</dbReference>